<sequence>MTAIEAVYVIDINGHTIVDYRVSSSPPKLQSLIPLVIDPELNSPMTVGTSAKSNIEEISSSRLLFHQKHGNMIFLVPTSSNVSSLMPFEFINRFVEVLEVYFSTPLLPMKLENGLETVTLILNEMLDDGYPYETEPDPIRDLVPHGGLFSRLLSSGPKPGQSKLPTVPWRRATVRHTNNELFVDIVETLYVIVAPSRRVTRGAIPSSSSAFYSTSSHRIDSGSKPLLCRVEGTVFITSHLSGIPDIQLTIDTKQKLEFPSFHQCVDLKKWENNPGMLSFIPPDGKSLLASYTLENTDPGLVQADLRTGLGPNKDEFEARVWTMVSRDVKHIEGLSINVVCDGSTVRSVKNMRVTGGDFHLNDSGTGEWHFPGKTPLGWNATLRGTLQCDDDVEQIEFPRNLSLTYTVTGQVPSGTKVSSLKIVGSRGLGEGVKPYKGVRYTTRIGEYIVR</sequence>
<dbReference type="SUPFAM" id="SSF64356">
    <property type="entry name" value="SNARE-like"/>
    <property type="match status" value="1"/>
</dbReference>
<dbReference type="GO" id="GO:0016192">
    <property type="term" value="P:vesicle-mediated transport"/>
    <property type="evidence" value="ECO:0007669"/>
    <property type="project" value="InterPro"/>
</dbReference>
<dbReference type="PRINTS" id="PR00314">
    <property type="entry name" value="CLATHRINADPT"/>
</dbReference>
<evidence type="ECO:0000256" key="3">
    <source>
        <dbReference type="ARBA" id="ARBA00022927"/>
    </source>
</evidence>
<evidence type="ECO:0000256" key="2">
    <source>
        <dbReference type="ARBA" id="ARBA00022448"/>
    </source>
</evidence>
<dbReference type="InterPro" id="IPR011012">
    <property type="entry name" value="Longin-like_dom_sf"/>
</dbReference>
<keyword evidence="8" id="KW-1185">Reference proteome</keyword>
<dbReference type="GO" id="GO:0030131">
    <property type="term" value="C:clathrin adaptor complex"/>
    <property type="evidence" value="ECO:0007669"/>
    <property type="project" value="UniProtKB-UniRule"/>
</dbReference>
<keyword evidence="2 5" id="KW-0813">Transport</keyword>
<dbReference type="Pfam" id="PF01217">
    <property type="entry name" value="Clat_adaptor_s"/>
    <property type="match status" value="1"/>
</dbReference>
<dbReference type="Pfam" id="PF00928">
    <property type="entry name" value="Adap_comp_sub"/>
    <property type="match status" value="1"/>
</dbReference>
<evidence type="ECO:0000256" key="5">
    <source>
        <dbReference type="PIRNR" id="PIRNR005992"/>
    </source>
</evidence>
<evidence type="ECO:0000256" key="4">
    <source>
        <dbReference type="ARBA" id="ARBA00023136"/>
    </source>
</evidence>
<proteinExistence type="inferred from homology"/>
<dbReference type="Proteomes" id="UP000761534">
    <property type="component" value="Unassembled WGS sequence"/>
</dbReference>
<reference evidence="7" key="1">
    <citation type="journal article" date="2019" name="G3 (Bethesda)">
        <title>Genome Assemblies of Two Rare Opportunistic Yeast Pathogens: Diutina rugosa (syn. Candida rugosa) and Trichomonascus ciferrii (syn. Candida ciferrii).</title>
        <authorList>
            <person name="Mixao V."/>
            <person name="Saus E."/>
            <person name="Hansen A.P."/>
            <person name="Lass-Florl C."/>
            <person name="Gabaldon T."/>
        </authorList>
    </citation>
    <scope>NUCLEOTIDE SEQUENCE</scope>
    <source>
        <strain evidence="7">CBS 4856</strain>
    </source>
</reference>
<dbReference type="InterPro" id="IPR050431">
    <property type="entry name" value="Adaptor_comp_med_subunit"/>
</dbReference>
<comment type="similarity">
    <text evidence="5">Belongs to the adaptor complexes medium subunit family.</text>
</comment>
<dbReference type="GO" id="GO:0006886">
    <property type="term" value="P:intracellular protein transport"/>
    <property type="evidence" value="ECO:0007669"/>
    <property type="project" value="UniProtKB-UniRule"/>
</dbReference>
<name>A0A642VCE0_9ASCO</name>
<dbReference type="VEuPathDB" id="FungiDB:TRICI_001859"/>
<dbReference type="InterPro" id="IPR036168">
    <property type="entry name" value="AP2_Mu_C_sf"/>
</dbReference>
<evidence type="ECO:0000313" key="8">
    <source>
        <dbReference type="Proteomes" id="UP000761534"/>
    </source>
</evidence>
<feature type="domain" description="MHD" evidence="6">
    <location>
        <begin position="201"/>
        <end position="450"/>
    </location>
</feature>
<evidence type="ECO:0000259" key="6">
    <source>
        <dbReference type="PROSITE" id="PS51072"/>
    </source>
</evidence>
<accession>A0A642VCE0</accession>
<comment type="caution">
    <text evidence="7">The sequence shown here is derived from an EMBL/GenBank/DDBJ whole genome shotgun (WGS) entry which is preliminary data.</text>
</comment>
<dbReference type="PANTHER" id="PTHR10529">
    <property type="entry name" value="AP COMPLEX SUBUNIT MU"/>
    <property type="match status" value="1"/>
</dbReference>
<dbReference type="InterPro" id="IPR022775">
    <property type="entry name" value="AP_mu_sigma_su"/>
</dbReference>
<protein>
    <recommendedName>
        <fullName evidence="6">MHD domain-containing protein</fullName>
    </recommendedName>
</protein>
<dbReference type="InterPro" id="IPR001392">
    <property type="entry name" value="Clathrin_mu"/>
</dbReference>
<dbReference type="PIRSF" id="PIRSF005992">
    <property type="entry name" value="Clathrin_mu"/>
    <property type="match status" value="1"/>
</dbReference>
<dbReference type="PROSITE" id="PS51072">
    <property type="entry name" value="MHD"/>
    <property type="match status" value="1"/>
</dbReference>
<dbReference type="EMBL" id="SWFS01000128">
    <property type="protein sequence ID" value="KAA8916044.1"/>
    <property type="molecule type" value="Genomic_DNA"/>
</dbReference>
<dbReference type="AlphaFoldDB" id="A0A642VCE0"/>
<comment type="subcellular location">
    <subcellularLocation>
        <location evidence="1">Endomembrane system</location>
    </subcellularLocation>
</comment>
<dbReference type="GO" id="GO:0012505">
    <property type="term" value="C:endomembrane system"/>
    <property type="evidence" value="ECO:0007669"/>
    <property type="project" value="UniProtKB-SubCell"/>
</dbReference>
<keyword evidence="4" id="KW-0472">Membrane</keyword>
<gene>
    <name evidence="7" type="ORF">TRICI_001859</name>
</gene>
<organism evidence="7 8">
    <name type="scientific">Trichomonascus ciferrii</name>
    <dbReference type="NCBI Taxonomy" id="44093"/>
    <lineage>
        <taxon>Eukaryota</taxon>
        <taxon>Fungi</taxon>
        <taxon>Dikarya</taxon>
        <taxon>Ascomycota</taxon>
        <taxon>Saccharomycotina</taxon>
        <taxon>Dipodascomycetes</taxon>
        <taxon>Dipodascales</taxon>
        <taxon>Trichomonascaceae</taxon>
        <taxon>Trichomonascus</taxon>
        <taxon>Trichomonascus ciferrii complex</taxon>
    </lineage>
</organism>
<dbReference type="Gene3D" id="2.60.40.1170">
    <property type="entry name" value="Mu homology domain, subdomain B"/>
    <property type="match status" value="2"/>
</dbReference>
<evidence type="ECO:0000256" key="1">
    <source>
        <dbReference type="ARBA" id="ARBA00004308"/>
    </source>
</evidence>
<dbReference type="OrthoDB" id="870at2759"/>
<dbReference type="Gene3D" id="3.30.450.60">
    <property type="match status" value="1"/>
</dbReference>
<keyword evidence="3 5" id="KW-0653">Protein transport</keyword>
<evidence type="ECO:0000313" key="7">
    <source>
        <dbReference type="EMBL" id="KAA8916044.1"/>
    </source>
</evidence>
<dbReference type="SUPFAM" id="SSF49447">
    <property type="entry name" value="Second domain of Mu2 adaptin subunit (ap50) of ap2 adaptor"/>
    <property type="match status" value="1"/>
</dbReference>
<dbReference type="InterPro" id="IPR028565">
    <property type="entry name" value="MHD"/>
</dbReference>